<dbReference type="Proteomes" id="UP001324993">
    <property type="component" value="Chromosome"/>
</dbReference>
<dbReference type="CDD" id="cd16922">
    <property type="entry name" value="HATPase_EvgS-ArcB-TorS-like"/>
    <property type="match status" value="1"/>
</dbReference>
<proteinExistence type="predicted"/>
<dbReference type="NCBIfam" id="TIGR00229">
    <property type="entry name" value="sensory_box"/>
    <property type="match status" value="3"/>
</dbReference>
<keyword evidence="6" id="KW-1133">Transmembrane helix</keyword>
<dbReference type="SUPFAM" id="SSF55785">
    <property type="entry name" value="PYP-like sensor domain (PAS domain)"/>
    <property type="match status" value="3"/>
</dbReference>
<dbReference type="SMART" id="SM00387">
    <property type="entry name" value="HATPase_c"/>
    <property type="match status" value="1"/>
</dbReference>
<evidence type="ECO:0000259" key="7">
    <source>
        <dbReference type="PROSITE" id="PS50109"/>
    </source>
</evidence>
<organism evidence="10 11">
    <name type="scientific">Coraliomargarita algicola</name>
    <dbReference type="NCBI Taxonomy" id="3092156"/>
    <lineage>
        <taxon>Bacteria</taxon>
        <taxon>Pseudomonadati</taxon>
        <taxon>Verrucomicrobiota</taxon>
        <taxon>Opitutia</taxon>
        <taxon>Puniceicoccales</taxon>
        <taxon>Coraliomargaritaceae</taxon>
        <taxon>Coraliomargarita</taxon>
    </lineage>
</organism>
<dbReference type="InterPro" id="IPR036097">
    <property type="entry name" value="HisK_dim/P_sf"/>
</dbReference>
<dbReference type="PANTHER" id="PTHR43047:SF72">
    <property type="entry name" value="OSMOSENSING HISTIDINE PROTEIN KINASE SLN1"/>
    <property type="match status" value="1"/>
</dbReference>
<evidence type="ECO:0000259" key="9">
    <source>
        <dbReference type="PROSITE" id="PS50113"/>
    </source>
</evidence>
<dbReference type="RefSeq" id="WP_319831777.1">
    <property type="nucleotide sequence ID" value="NZ_CP138858.1"/>
</dbReference>
<dbReference type="InterPro" id="IPR000014">
    <property type="entry name" value="PAS"/>
</dbReference>
<evidence type="ECO:0000256" key="4">
    <source>
        <dbReference type="ARBA" id="ARBA00022679"/>
    </source>
</evidence>
<dbReference type="Gene3D" id="3.30.565.10">
    <property type="entry name" value="Histidine kinase-like ATPase, C-terminal domain"/>
    <property type="match status" value="1"/>
</dbReference>
<keyword evidence="11" id="KW-1185">Reference proteome</keyword>
<feature type="domain" description="PAC" evidence="9">
    <location>
        <begin position="412"/>
        <end position="469"/>
    </location>
</feature>
<evidence type="ECO:0000256" key="5">
    <source>
        <dbReference type="ARBA" id="ARBA00022777"/>
    </source>
</evidence>
<keyword evidence="5" id="KW-0418">Kinase</keyword>
<protein>
    <recommendedName>
        <fullName evidence="2">histidine kinase</fullName>
        <ecNumber evidence="2">2.7.13.3</ecNumber>
    </recommendedName>
</protein>
<dbReference type="SMART" id="SM00086">
    <property type="entry name" value="PAC"/>
    <property type="match status" value="3"/>
</dbReference>
<comment type="catalytic activity">
    <reaction evidence="1">
        <text>ATP + protein L-histidine = ADP + protein N-phospho-L-histidine.</text>
        <dbReference type="EC" id="2.7.13.3"/>
    </reaction>
</comment>
<keyword evidence="4" id="KW-0808">Transferase</keyword>
<evidence type="ECO:0000256" key="6">
    <source>
        <dbReference type="SAM" id="Phobius"/>
    </source>
</evidence>
<keyword evidence="6" id="KW-0472">Membrane</keyword>
<evidence type="ECO:0000256" key="3">
    <source>
        <dbReference type="ARBA" id="ARBA00022553"/>
    </source>
</evidence>
<dbReference type="SUPFAM" id="SSF55874">
    <property type="entry name" value="ATPase domain of HSP90 chaperone/DNA topoisomerase II/histidine kinase"/>
    <property type="match status" value="1"/>
</dbReference>
<dbReference type="Pfam" id="PF02518">
    <property type="entry name" value="HATPase_c"/>
    <property type="match status" value="1"/>
</dbReference>
<dbReference type="SMART" id="SM00388">
    <property type="entry name" value="HisKA"/>
    <property type="match status" value="1"/>
</dbReference>
<feature type="domain" description="PAS" evidence="8">
    <location>
        <begin position="80"/>
        <end position="153"/>
    </location>
</feature>
<reference evidence="10 11" key="1">
    <citation type="submission" date="2023-11" db="EMBL/GenBank/DDBJ databases">
        <title>Coraliomargarita sp. nov., isolated from marine algae.</title>
        <authorList>
            <person name="Lee J.K."/>
            <person name="Baek J.H."/>
            <person name="Kim J.M."/>
            <person name="Choi D.G."/>
            <person name="Jeon C.O."/>
        </authorList>
    </citation>
    <scope>NUCLEOTIDE SEQUENCE [LARGE SCALE GENOMIC DNA]</scope>
    <source>
        <strain evidence="10 11">J2-16</strain>
    </source>
</reference>
<accession>A0ABZ0RHY6</accession>
<evidence type="ECO:0000259" key="8">
    <source>
        <dbReference type="PROSITE" id="PS50112"/>
    </source>
</evidence>
<dbReference type="Pfam" id="PF08447">
    <property type="entry name" value="PAS_3"/>
    <property type="match status" value="1"/>
</dbReference>
<keyword evidence="3" id="KW-0597">Phosphoprotein</keyword>
<feature type="domain" description="Histidine kinase" evidence="7">
    <location>
        <begin position="487"/>
        <end position="706"/>
    </location>
</feature>
<dbReference type="InterPro" id="IPR013656">
    <property type="entry name" value="PAS_4"/>
</dbReference>
<feature type="transmembrane region" description="Helical" evidence="6">
    <location>
        <begin position="45"/>
        <end position="66"/>
    </location>
</feature>
<dbReference type="EMBL" id="CP138858">
    <property type="protein sequence ID" value="WPJ94869.1"/>
    <property type="molecule type" value="Genomic_DNA"/>
</dbReference>
<feature type="domain" description="PAC" evidence="9">
    <location>
        <begin position="288"/>
        <end position="341"/>
    </location>
</feature>
<evidence type="ECO:0000256" key="1">
    <source>
        <dbReference type="ARBA" id="ARBA00000085"/>
    </source>
</evidence>
<evidence type="ECO:0000313" key="11">
    <source>
        <dbReference type="Proteomes" id="UP001324993"/>
    </source>
</evidence>
<dbReference type="CDD" id="cd00082">
    <property type="entry name" value="HisKA"/>
    <property type="match status" value="1"/>
</dbReference>
<dbReference type="InterPro" id="IPR000700">
    <property type="entry name" value="PAS-assoc_C"/>
</dbReference>
<dbReference type="InterPro" id="IPR036890">
    <property type="entry name" value="HATPase_C_sf"/>
</dbReference>
<dbReference type="PROSITE" id="PS50112">
    <property type="entry name" value="PAS"/>
    <property type="match status" value="1"/>
</dbReference>
<gene>
    <name evidence="10" type="ORF">SH580_15675</name>
</gene>
<dbReference type="Pfam" id="PF08448">
    <property type="entry name" value="PAS_4"/>
    <property type="match status" value="2"/>
</dbReference>
<dbReference type="InterPro" id="IPR003594">
    <property type="entry name" value="HATPase_dom"/>
</dbReference>
<dbReference type="InterPro" id="IPR035965">
    <property type="entry name" value="PAS-like_dom_sf"/>
</dbReference>
<sequence length="706" mass="78655">MKQNEKRLLIALTLFAVICMIGSAFMEYLIMEKIHHTEHGGMSQFFHIGNLVSTALLFACLTYYWVKRSKDKTLQATELQRENLRITLNSIGDAIISTDATGFISQMNPVAEKMTGWSLSEASGKPLASIFNIFKANTGERVENPVQKVLESGAVVELANHTSLIAKDGTVRQIADSAAPIRDAQNKIQGVVLVFRDVSDEYAIRSAMEAEQTRNRNILKGTNAGTWDWNIRTGESIVNSRWVEIIGYTLAELGPIDTATWTKTGHPDDLPFCEKALNDHLKGKTDYYDAEFRQLHKDGKWRWIHARGSIVARDKNGSPIHMSGTHMDVTERIENALALKESKEILHNVVNNIPARVFWKNRDSIYMGCNQQFAEDAGMASAEELIGKDDFAASWGAHQANLFRMDDREVMESGQAKLLYQEPQTRNGEETWVETSKIPLKDSDGQIIGVLGTYVDITSRREAEKALIRAKDDAEAASHAKDEFLAVMSHEMRTPLNPIIGFSELLLESITQDPENSQLRTIHSAGNRQLQLIDDILDFMRIDRGSVQASPEAFSIYELCQAALADAKFVAHGLDLQLQNGATGIAIEEQLLVETDLTMLQRILDNLLNNACKYTRKGSITLSISRCPQATDRFIFQIKDTGIGIDEEVLQHIFKPFSQADSSYTRKHEGAGLGLAICQKLVKLLNGSIHVESKYNKAAALLSSSP</sequence>
<dbReference type="Pfam" id="PF00512">
    <property type="entry name" value="HisKA"/>
    <property type="match status" value="1"/>
</dbReference>
<dbReference type="PANTHER" id="PTHR43047">
    <property type="entry name" value="TWO-COMPONENT HISTIDINE PROTEIN KINASE"/>
    <property type="match status" value="1"/>
</dbReference>
<evidence type="ECO:0000313" key="10">
    <source>
        <dbReference type="EMBL" id="WPJ94869.1"/>
    </source>
</evidence>
<dbReference type="EC" id="2.7.13.3" evidence="2"/>
<feature type="domain" description="PAC" evidence="9">
    <location>
        <begin position="158"/>
        <end position="210"/>
    </location>
</feature>
<dbReference type="InterPro" id="IPR005467">
    <property type="entry name" value="His_kinase_dom"/>
</dbReference>
<dbReference type="Gene3D" id="3.30.450.20">
    <property type="entry name" value="PAS domain"/>
    <property type="match status" value="3"/>
</dbReference>
<evidence type="ECO:0000256" key="2">
    <source>
        <dbReference type="ARBA" id="ARBA00012438"/>
    </source>
</evidence>
<dbReference type="InterPro" id="IPR003661">
    <property type="entry name" value="HisK_dim/P_dom"/>
</dbReference>
<dbReference type="InterPro" id="IPR001610">
    <property type="entry name" value="PAC"/>
</dbReference>
<dbReference type="InterPro" id="IPR004358">
    <property type="entry name" value="Sig_transdc_His_kin-like_C"/>
</dbReference>
<dbReference type="PROSITE" id="PS50113">
    <property type="entry name" value="PAC"/>
    <property type="match status" value="3"/>
</dbReference>
<dbReference type="SUPFAM" id="SSF47384">
    <property type="entry name" value="Homodimeric domain of signal transducing histidine kinase"/>
    <property type="match status" value="1"/>
</dbReference>
<dbReference type="Gene3D" id="1.10.287.130">
    <property type="match status" value="1"/>
</dbReference>
<keyword evidence="6" id="KW-0812">Transmembrane</keyword>
<dbReference type="CDD" id="cd00130">
    <property type="entry name" value="PAS"/>
    <property type="match status" value="3"/>
</dbReference>
<dbReference type="PRINTS" id="PR00344">
    <property type="entry name" value="BCTRLSENSOR"/>
</dbReference>
<name>A0ABZ0RHY6_9BACT</name>
<dbReference type="InterPro" id="IPR013655">
    <property type="entry name" value="PAS_fold_3"/>
</dbReference>
<dbReference type="PROSITE" id="PS50109">
    <property type="entry name" value="HIS_KIN"/>
    <property type="match status" value="1"/>
</dbReference>
<dbReference type="SMART" id="SM00091">
    <property type="entry name" value="PAS"/>
    <property type="match status" value="2"/>
</dbReference>